<dbReference type="InterPro" id="IPR000595">
    <property type="entry name" value="cNMP-bd_dom"/>
</dbReference>
<evidence type="ECO:0000313" key="1">
    <source>
        <dbReference type="EMBL" id="BBZ31964.1"/>
    </source>
</evidence>
<dbReference type="PANTHER" id="PTHR11635:SF152">
    <property type="entry name" value="CAMP-DEPENDENT PROTEIN KINASE TYPE I REGULATORY SUBUNIT-RELATED"/>
    <property type="match status" value="1"/>
</dbReference>
<dbReference type="SUPFAM" id="SSF55729">
    <property type="entry name" value="Acyl-CoA N-acyltransferases (Nat)"/>
    <property type="match status" value="1"/>
</dbReference>
<protein>
    <submittedName>
        <fullName evidence="1">Acetyltransferase Pat</fullName>
    </submittedName>
</protein>
<keyword evidence="2" id="KW-1185">Reference proteome</keyword>
<dbReference type="GO" id="GO:0005829">
    <property type="term" value="C:cytosol"/>
    <property type="evidence" value="ECO:0007669"/>
    <property type="project" value="TreeGrafter"/>
</dbReference>
<dbReference type="InterPro" id="IPR016181">
    <property type="entry name" value="Acyl_CoA_acyltransferase"/>
</dbReference>
<dbReference type="Gene3D" id="3.40.630.30">
    <property type="match status" value="1"/>
</dbReference>
<evidence type="ECO:0000313" key="2">
    <source>
        <dbReference type="Proteomes" id="UP000466931"/>
    </source>
</evidence>
<dbReference type="PRINTS" id="PR00103">
    <property type="entry name" value="CAMPKINASE"/>
</dbReference>
<dbReference type="InterPro" id="IPR014710">
    <property type="entry name" value="RmlC-like_jellyroll"/>
</dbReference>
<organism evidence="1 2">
    <name type="scientific">Mycolicibacterium confluentis</name>
    <dbReference type="NCBI Taxonomy" id="28047"/>
    <lineage>
        <taxon>Bacteria</taxon>
        <taxon>Bacillati</taxon>
        <taxon>Actinomycetota</taxon>
        <taxon>Actinomycetes</taxon>
        <taxon>Mycobacteriales</taxon>
        <taxon>Mycobacteriaceae</taxon>
        <taxon>Mycolicibacterium</taxon>
    </lineage>
</organism>
<dbReference type="PROSITE" id="PS50042">
    <property type="entry name" value="CNMP_BINDING_3"/>
    <property type="match status" value="1"/>
</dbReference>
<dbReference type="Pfam" id="PF13302">
    <property type="entry name" value="Acetyltransf_3"/>
    <property type="match status" value="1"/>
</dbReference>
<reference evidence="1" key="2">
    <citation type="submission" date="2020-02" db="EMBL/GenBank/DDBJ databases">
        <authorList>
            <person name="Matsumoto Y."/>
            <person name="Motooka D."/>
            <person name="Nakamura S."/>
        </authorList>
    </citation>
    <scope>NUCLEOTIDE SEQUENCE</scope>
    <source>
        <strain evidence="1">JCM 13671</strain>
    </source>
</reference>
<dbReference type="OrthoDB" id="190266at2"/>
<dbReference type="SUPFAM" id="SSF51206">
    <property type="entry name" value="cAMP-binding domain-like"/>
    <property type="match status" value="1"/>
</dbReference>
<dbReference type="InterPro" id="IPR050503">
    <property type="entry name" value="cAMP-dep_PK_reg_su-like"/>
</dbReference>
<dbReference type="Gene3D" id="2.60.120.10">
    <property type="entry name" value="Jelly Rolls"/>
    <property type="match status" value="1"/>
</dbReference>
<keyword evidence="1" id="KW-0808">Transferase</keyword>
<dbReference type="SMART" id="SM00100">
    <property type="entry name" value="cNMP"/>
    <property type="match status" value="1"/>
</dbReference>
<dbReference type="CDD" id="cd00038">
    <property type="entry name" value="CAP_ED"/>
    <property type="match status" value="1"/>
</dbReference>
<dbReference type="PANTHER" id="PTHR11635">
    <property type="entry name" value="CAMP-DEPENDENT PROTEIN KINASE REGULATORY CHAIN"/>
    <property type="match status" value="1"/>
</dbReference>
<dbReference type="AlphaFoldDB" id="A0A7I7XS27"/>
<dbReference type="CDD" id="cd04301">
    <property type="entry name" value="NAT_SF"/>
    <property type="match status" value="1"/>
</dbReference>
<dbReference type="Pfam" id="PF00027">
    <property type="entry name" value="cNMP_binding"/>
    <property type="match status" value="1"/>
</dbReference>
<dbReference type="EMBL" id="AP022612">
    <property type="protein sequence ID" value="BBZ31964.1"/>
    <property type="molecule type" value="Genomic_DNA"/>
</dbReference>
<dbReference type="InterPro" id="IPR000182">
    <property type="entry name" value="GNAT_dom"/>
</dbReference>
<sequence>MAELITQRANELATLALFADCFGADLYGLALLLEPIRLRAGDVLMRQGEQADSFFVIAEGDVAIRHENDDGSITELAVPFGQIVGEIALLRNGTRVATVVATTDVRGWRGGDEAFGELVGLPGVLRNLVRLARQRLAAFITPVPIRLKGAHDLLLRPVLPGDSERTSRGHVEFSAETVYRRFMSVRKPNKALMDYLFQVDYVDHFVWVITDPSSPDPESREDVIADARYIRDPAKPTSAEVAFIVADAYQGHGIGSFLMKALAVAAQEGGVEEFTASVLSENLAMRRIFDSFGASWEREDLGVVMTVIRVPDPQRIRLPKKLIEQIAVSARQVLRAVG</sequence>
<proteinExistence type="predicted"/>
<dbReference type="PROSITE" id="PS51186">
    <property type="entry name" value="GNAT"/>
    <property type="match status" value="1"/>
</dbReference>
<reference evidence="1" key="1">
    <citation type="journal article" date="2019" name="Emerg. Microbes Infect.">
        <title>Comprehensive subspecies identification of 175 nontuberculous mycobacteria species based on 7547 genomic profiles.</title>
        <authorList>
            <person name="Matsumoto Y."/>
            <person name="Kinjo T."/>
            <person name="Motooka D."/>
            <person name="Nabeya D."/>
            <person name="Jung N."/>
            <person name="Uechi K."/>
            <person name="Horii T."/>
            <person name="Iida T."/>
            <person name="Fujita J."/>
            <person name="Nakamura S."/>
        </authorList>
    </citation>
    <scope>NUCLEOTIDE SEQUENCE [LARGE SCALE GENOMIC DNA]</scope>
    <source>
        <strain evidence="1">JCM 13671</strain>
    </source>
</reference>
<dbReference type="GO" id="GO:0016747">
    <property type="term" value="F:acyltransferase activity, transferring groups other than amino-acyl groups"/>
    <property type="evidence" value="ECO:0007669"/>
    <property type="project" value="InterPro"/>
</dbReference>
<accession>A0A7I7XS27</accession>
<dbReference type="GO" id="GO:0005952">
    <property type="term" value="C:cAMP-dependent protein kinase complex"/>
    <property type="evidence" value="ECO:0007669"/>
    <property type="project" value="InterPro"/>
</dbReference>
<name>A0A7I7XS27_9MYCO</name>
<dbReference type="Proteomes" id="UP000466931">
    <property type="component" value="Chromosome"/>
</dbReference>
<dbReference type="RefSeq" id="WP_085155092.1">
    <property type="nucleotide sequence ID" value="NZ_AP022612.1"/>
</dbReference>
<dbReference type="InterPro" id="IPR018490">
    <property type="entry name" value="cNMP-bd_dom_sf"/>
</dbReference>
<gene>
    <name evidence="1" type="ORF">MCNF_05690</name>
</gene>